<dbReference type="EMBL" id="JACVEW010000008">
    <property type="protein sequence ID" value="MBP0048445.1"/>
    <property type="molecule type" value="Genomic_DNA"/>
</dbReference>
<protein>
    <submittedName>
        <fullName evidence="2">STAS domain-containing protein</fullName>
    </submittedName>
</protein>
<dbReference type="PROSITE" id="PS50801">
    <property type="entry name" value="STAS"/>
    <property type="match status" value="1"/>
</dbReference>
<dbReference type="Gene3D" id="3.30.750.24">
    <property type="entry name" value="STAS domain"/>
    <property type="match status" value="1"/>
</dbReference>
<keyword evidence="3" id="KW-1185">Reference proteome</keyword>
<dbReference type="InterPro" id="IPR058548">
    <property type="entry name" value="MlaB-like_STAS"/>
</dbReference>
<dbReference type="InterPro" id="IPR036513">
    <property type="entry name" value="STAS_dom_sf"/>
</dbReference>
<dbReference type="Proteomes" id="UP000810171">
    <property type="component" value="Unassembled WGS sequence"/>
</dbReference>
<feature type="domain" description="STAS" evidence="1">
    <location>
        <begin position="1"/>
        <end position="107"/>
    </location>
</feature>
<name>A0ABS3Z9R3_9GAMM</name>
<proteinExistence type="predicted"/>
<dbReference type="Pfam" id="PF13466">
    <property type="entry name" value="STAS_2"/>
    <property type="match status" value="1"/>
</dbReference>
<comment type="caution">
    <text evidence="2">The sequence shown here is derived from an EMBL/GenBank/DDBJ whole genome shotgun (WGS) entry which is preliminary data.</text>
</comment>
<accession>A0ABS3Z9R3</accession>
<evidence type="ECO:0000313" key="3">
    <source>
        <dbReference type="Proteomes" id="UP000810171"/>
    </source>
</evidence>
<evidence type="ECO:0000313" key="2">
    <source>
        <dbReference type="EMBL" id="MBP0048445.1"/>
    </source>
</evidence>
<dbReference type="InterPro" id="IPR002645">
    <property type="entry name" value="STAS_dom"/>
</dbReference>
<organism evidence="2 3">
    <name type="scientific">Marinobacterium alkalitolerans</name>
    <dbReference type="NCBI Taxonomy" id="1542925"/>
    <lineage>
        <taxon>Bacteria</taxon>
        <taxon>Pseudomonadati</taxon>
        <taxon>Pseudomonadota</taxon>
        <taxon>Gammaproteobacteria</taxon>
        <taxon>Oceanospirillales</taxon>
        <taxon>Oceanospirillaceae</taxon>
        <taxon>Marinobacterium</taxon>
    </lineage>
</organism>
<reference evidence="2 3" key="1">
    <citation type="submission" date="2020-09" db="EMBL/GenBank/DDBJ databases">
        <authorList>
            <person name="Tanuku N.R.S."/>
        </authorList>
    </citation>
    <scope>NUCLEOTIDE SEQUENCE [LARGE SCALE GENOMIC DNA]</scope>
    <source>
        <strain evidence="2 3">AK62</strain>
    </source>
</reference>
<evidence type="ECO:0000259" key="1">
    <source>
        <dbReference type="PROSITE" id="PS50801"/>
    </source>
</evidence>
<dbReference type="SUPFAM" id="SSF52091">
    <property type="entry name" value="SpoIIaa-like"/>
    <property type="match status" value="1"/>
</dbReference>
<dbReference type="RefSeq" id="WP_209287063.1">
    <property type="nucleotide sequence ID" value="NZ_JACVEW010000008.1"/>
</dbReference>
<gene>
    <name evidence="2" type="ORF">H9C73_06830</name>
</gene>
<sequence>MSKKTASAPEKWSIENGLSIFDVAALEAQCPWLQSLPRDKQLRLRLVGIEEVDSAGVQWLLALKHRLKLHGNELVLDAEASPELSEALLLMGLTESLGIAVAAEEDA</sequence>